<dbReference type="Proteomes" id="UP000248925">
    <property type="component" value="Unassembled WGS sequence"/>
</dbReference>
<dbReference type="RefSeq" id="WP_111164204.1">
    <property type="nucleotide sequence ID" value="NZ_PCDP01000080.1"/>
</dbReference>
<evidence type="ECO:0000313" key="1">
    <source>
        <dbReference type="EMBL" id="PZM07775.1"/>
    </source>
</evidence>
<organism evidence="1 2">
    <name type="scientific">Rhizobium tubonense</name>
    <dbReference type="NCBI Taxonomy" id="484088"/>
    <lineage>
        <taxon>Bacteria</taxon>
        <taxon>Pseudomonadati</taxon>
        <taxon>Pseudomonadota</taxon>
        <taxon>Alphaproteobacteria</taxon>
        <taxon>Hyphomicrobiales</taxon>
        <taxon>Rhizobiaceae</taxon>
        <taxon>Rhizobium/Agrobacterium group</taxon>
        <taxon>Rhizobium</taxon>
    </lineage>
</organism>
<keyword evidence="2" id="KW-1185">Reference proteome</keyword>
<sequence length="90" mass="10328">MNVKTTITLPENYLRYAEKMVEEGVFPSVSSVVEAGLEKMMHDDQASDPLTGMADEIRRRMELPRDQWIPWDGDGIAGRVKEKLKAKYEK</sequence>
<dbReference type="GO" id="GO:0006355">
    <property type="term" value="P:regulation of DNA-templated transcription"/>
    <property type="evidence" value="ECO:0007669"/>
    <property type="project" value="InterPro"/>
</dbReference>
<evidence type="ECO:0000313" key="2">
    <source>
        <dbReference type="Proteomes" id="UP000248925"/>
    </source>
</evidence>
<name>A0A2W4C9Y7_9HYPH</name>
<evidence type="ECO:0008006" key="3">
    <source>
        <dbReference type="Google" id="ProtNLM"/>
    </source>
</evidence>
<comment type="caution">
    <text evidence="1">The sequence shown here is derived from an EMBL/GenBank/DDBJ whole genome shotgun (WGS) entry which is preliminary data.</text>
</comment>
<gene>
    <name evidence="1" type="ORF">CPY51_30935</name>
</gene>
<dbReference type="AlphaFoldDB" id="A0A2W4C9Y7"/>
<accession>A0A2W4C9Y7</accession>
<reference evidence="1 2" key="1">
    <citation type="journal article" date="2018" name="Sci. Rep.">
        <title>Rhizobium tumorigenes sp. nov., a novel plant tumorigenic bacterium isolated from cane gall tumors on thornless blackberry.</title>
        <authorList>
            <person name="Kuzmanovi N."/>
            <person name="Smalla K."/>
            <person name="Gronow S."/>
            <person name="PuBawska J."/>
        </authorList>
    </citation>
    <scope>NUCLEOTIDE SEQUENCE [LARGE SCALE GENOMIC DNA]</scope>
    <source>
        <strain evidence="1 2">CCBAU 85046</strain>
    </source>
</reference>
<proteinExistence type="predicted"/>
<dbReference type="EMBL" id="PCDP01000080">
    <property type="protein sequence ID" value="PZM07775.1"/>
    <property type="molecule type" value="Genomic_DNA"/>
</dbReference>
<dbReference type="OrthoDB" id="8392969at2"/>
<dbReference type="SUPFAM" id="SSF47598">
    <property type="entry name" value="Ribbon-helix-helix"/>
    <property type="match status" value="1"/>
</dbReference>
<protein>
    <recommendedName>
        <fullName evidence="3">Type II toxin-antitoxin system ParD family antitoxin</fullName>
    </recommendedName>
</protein>
<dbReference type="InterPro" id="IPR010985">
    <property type="entry name" value="Ribbon_hlx_hlx"/>
</dbReference>